<comment type="caution">
    <text evidence="1">The sequence shown here is derived from an EMBL/GenBank/DDBJ whole genome shotgun (WGS) entry which is preliminary data.</text>
</comment>
<sequence length="136" mass="16112">MDKLVLVQDQDSTTIEIEDNEITNMDSNSDPYTEEAILNYWESILNYWQSGIFTDNNQLMLDGVEEETNAYVNVEKIYINGKRNFQYHAVGIHKKNYKWNVMDEVREEAFWAFEAPPPGLSEFFEDGFYQKEKLQF</sequence>
<accession>A0A9R1WYY1</accession>
<protein>
    <submittedName>
        <fullName evidence="1">Uncharacterized protein</fullName>
    </submittedName>
</protein>
<evidence type="ECO:0000313" key="2">
    <source>
        <dbReference type="Proteomes" id="UP000235145"/>
    </source>
</evidence>
<reference evidence="1 2" key="1">
    <citation type="journal article" date="2017" name="Nat. Commun.">
        <title>Genome assembly with in vitro proximity ligation data and whole-genome triplication in lettuce.</title>
        <authorList>
            <person name="Reyes-Chin-Wo S."/>
            <person name="Wang Z."/>
            <person name="Yang X."/>
            <person name="Kozik A."/>
            <person name="Arikit S."/>
            <person name="Song C."/>
            <person name="Xia L."/>
            <person name="Froenicke L."/>
            <person name="Lavelle D.O."/>
            <person name="Truco M.J."/>
            <person name="Xia R."/>
            <person name="Zhu S."/>
            <person name="Xu C."/>
            <person name="Xu H."/>
            <person name="Xu X."/>
            <person name="Cox K."/>
            <person name="Korf I."/>
            <person name="Meyers B.C."/>
            <person name="Michelmore R.W."/>
        </authorList>
    </citation>
    <scope>NUCLEOTIDE SEQUENCE [LARGE SCALE GENOMIC DNA]</scope>
    <source>
        <strain evidence="2">cv. Salinas</strain>
        <tissue evidence="1">Seedlings</tissue>
    </source>
</reference>
<dbReference type="AlphaFoldDB" id="A0A9R1WYY1"/>
<evidence type="ECO:0000313" key="1">
    <source>
        <dbReference type="EMBL" id="KAJ0192274.1"/>
    </source>
</evidence>
<dbReference type="EMBL" id="NBSK02000008">
    <property type="protein sequence ID" value="KAJ0192274.1"/>
    <property type="molecule type" value="Genomic_DNA"/>
</dbReference>
<dbReference type="Proteomes" id="UP000235145">
    <property type="component" value="Unassembled WGS sequence"/>
</dbReference>
<keyword evidence="2" id="KW-1185">Reference proteome</keyword>
<name>A0A9R1WYY1_LACSA</name>
<gene>
    <name evidence="1" type="ORF">LSAT_V11C800451130</name>
</gene>
<organism evidence="1 2">
    <name type="scientific">Lactuca sativa</name>
    <name type="common">Garden lettuce</name>
    <dbReference type="NCBI Taxonomy" id="4236"/>
    <lineage>
        <taxon>Eukaryota</taxon>
        <taxon>Viridiplantae</taxon>
        <taxon>Streptophyta</taxon>
        <taxon>Embryophyta</taxon>
        <taxon>Tracheophyta</taxon>
        <taxon>Spermatophyta</taxon>
        <taxon>Magnoliopsida</taxon>
        <taxon>eudicotyledons</taxon>
        <taxon>Gunneridae</taxon>
        <taxon>Pentapetalae</taxon>
        <taxon>asterids</taxon>
        <taxon>campanulids</taxon>
        <taxon>Asterales</taxon>
        <taxon>Asteraceae</taxon>
        <taxon>Cichorioideae</taxon>
        <taxon>Cichorieae</taxon>
        <taxon>Lactucinae</taxon>
        <taxon>Lactuca</taxon>
    </lineage>
</organism>
<proteinExistence type="predicted"/>